<organism evidence="1 2">
    <name type="scientific">Camellia lanceoleosa</name>
    <dbReference type="NCBI Taxonomy" id="1840588"/>
    <lineage>
        <taxon>Eukaryota</taxon>
        <taxon>Viridiplantae</taxon>
        <taxon>Streptophyta</taxon>
        <taxon>Embryophyta</taxon>
        <taxon>Tracheophyta</taxon>
        <taxon>Spermatophyta</taxon>
        <taxon>Magnoliopsida</taxon>
        <taxon>eudicotyledons</taxon>
        <taxon>Gunneridae</taxon>
        <taxon>Pentapetalae</taxon>
        <taxon>asterids</taxon>
        <taxon>Ericales</taxon>
        <taxon>Theaceae</taxon>
        <taxon>Camellia</taxon>
    </lineage>
</organism>
<reference evidence="1 2" key="1">
    <citation type="journal article" date="2022" name="Plant J.">
        <title>Chromosome-level genome of Camellia lanceoleosa provides a valuable resource for understanding genome evolution and self-incompatibility.</title>
        <authorList>
            <person name="Gong W."/>
            <person name="Xiao S."/>
            <person name="Wang L."/>
            <person name="Liao Z."/>
            <person name="Chang Y."/>
            <person name="Mo W."/>
            <person name="Hu G."/>
            <person name="Li W."/>
            <person name="Zhao G."/>
            <person name="Zhu H."/>
            <person name="Hu X."/>
            <person name="Ji K."/>
            <person name="Xiang X."/>
            <person name="Song Q."/>
            <person name="Yuan D."/>
            <person name="Jin S."/>
            <person name="Zhang L."/>
        </authorList>
    </citation>
    <scope>NUCLEOTIDE SEQUENCE [LARGE SCALE GENOMIC DNA]</scope>
    <source>
        <strain evidence="1">SQ_2022a</strain>
    </source>
</reference>
<evidence type="ECO:0000313" key="2">
    <source>
        <dbReference type="Proteomes" id="UP001060215"/>
    </source>
</evidence>
<name>A0ACC0FBG3_9ERIC</name>
<keyword evidence="2" id="KW-1185">Reference proteome</keyword>
<accession>A0ACC0FBG3</accession>
<protein>
    <submittedName>
        <fullName evidence="1">Zinc finger CCCH domain-containing protein 39</fullName>
    </submittedName>
</protein>
<gene>
    <name evidence="1" type="ORF">LOK49_LG14G01785</name>
</gene>
<sequence length="321" mass="35952">MDQTLKTLNHTHQNFNPPIESGDCAVHFWSQSLTCHQQFANVSHVEYPSFKKPRTSGLINEPTTGIPLRTELCLQFKKGHCTFGDTCRFVHGIGIGGTQKLVPHRQELMARETNVIKNGNEDHRIISAMKLCRRFCNGEVCPYGERCHFLHEAPGKFRKSFAVSIGTSGPGRFSRNGCDQLEYKPSVHSSLDANGVAQKPVFWKTKICKKWEATGNCPFGVNCCFAHGHTELQKSGSQAQAAMESRNVSPSKMIPTTATHTSLSSTRNGIACEQQMQVTKRLFKWKGFEKMSRIYADWIDDMPLKHSSPGKVGAEFEFDVI</sequence>
<dbReference type="EMBL" id="CM045772">
    <property type="protein sequence ID" value="KAI7985609.1"/>
    <property type="molecule type" value="Genomic_DNA"/>
</dbReference>
<evidence type="ECO:0000313" key="1">
    <source>
        <dbReference type="EMBL" id="KAI7985609.1"/>
    </source>
</evidence>
<comment type="caution">
    <text evidence="1">The sequence shown here is derived from an EMBL/GenBank/DDBJ whole genome shotgun (WGS) entry which is preliminary data.</text>
</comment>
<proteinExistence type="predicted"/>
<dbReference type="Proteomes" id="UP001060215">
    <property type="component" value="Chromosome 15"/>
</dbReference>